<sequence length="103" mass="10868">MPQQPHAPVPPKGNRAAKILYRPIGLIGGLLAGVLAGKVTKVVWHKASGVDGDPPKSLESEYSMKQVIAAAALQAAVFAVVKTAIDRGGARVFQRWTGEWPGD</sequence>
<evidence type="ECO:0000256" key="1">
    <source>
        <dbReference type="SAM" id="Phobius"/>
    </source>
</evidence>
<evidence type="ECO:0000313" key="3">
    <source>
        <dbReference type="Proteomes" id="UP001240447"/>
    </source>
</evidence>
<dbReference type="Proteomes" id="UP001240447">
    <property type="component" value="Unassembled WGS sequence"/>
</dbReference>
<reference evidence="2 3" key="1">
    <citation type="submission" date="2023-07" db="EMBL/GenBank/DDBJ databases">
        <title>Sequencing the genomes of 1000 actinobacteria strains.</title>
        <authorList>
            <person name="Klenk H.-P."/>
        </authorList>
    </citation>
    <scope>NUCLEOTIDE SEQUENCE [LARGE SCALE GENOMIC DNA]</scope>
    <source>
        <strain evidence="2 3">GD13</strain>
    </source>
</reference>
<dbReference type="Pfam" id="PF14019">
    <property type="entry name" value="DUF4235"/>
    <property type="match status" value="1"/>
</dbReference>
<evidence type="ECO:0000313" key="2">
    <source>
        <dbReference type="EMBL" id="MDP9824233.1"/>
    </source>
</evidence>
<protein>
    <recommendedName>
        <fullName evidence="4">DUF4235 domain-containing protein</fullName>
    </recommendedName>
</protein>
<feature type="transmembrane region" description="Helical" evidence="1">
    <location>
        <begin position="20"/>
        <end position="44"/>
    </location>
</feature>
<evidence type="ECO:0008006" key="4">
    <source>
        <dbReference type="Google" id="ProtNLM"/>
    </source>
</evidence>
<keyword evidence="3" id="KW-1185">Reference proteome</keyword>
<gene>
    <name evidence="2" type="ORF">J2S59_004042</name>
</gene>
<name>A0ABT9NUX6_9ACTN</name>
<organism evidence="2 3">
    <name type="scientific">Nocardioides massiliensis</name>
    <dbReference type="NCBI Taxonomy" id="1325935"/>
    <lineage>
        <taxon>Bacteria</taxon>
        <taxon>Bacillati</taxon>
        <taxon>Actinomycetota</taxon>
        <taxon>Actinomycetes</taxon>
        <taxon>Propionibacteriales</taxon>
        <taxon>Nocardioidaceae</taxon>
        <taxon>Nocardioides</taxon>
    </lineage>
</organism>
<dbReference type="InterPro" id="IPR025329">
    <property type="entry name" value="DUF4235"/>
</dbReference>
<accession>A0ABT9NUX6</accession>
<keyword evidence="1" id="KW-1133">Transmembrane helix</keyword>
<keyword evidence="1" id="KW-0472">Membrane</keyword>
<keyword evidence="1" id="KW-0812">Transmembrane</keyword>
<dbReference type="EMBL" id="JAUSQM010000001">
    <property type="protein sequence ID" value="MDP9824233.1"/>
    <property type="molecule type" value="Genomic_DNA"/>
</dbReference>
<comment type="caution">
    <text evidence="2">The sequence shown here is derived from an EMBL/GenBank/DDBJ whole genome shotgun (WGS) entry which is preliminary data.</text>
</comment>
<dbReference type="RefSeq" id="WP_068116961.1">
    <property type="nucleotide sequence ID" value="NZ_CCXJ01000058.1"/>
</dbReference>
<proteinExistence type="predicted"/>